<comment type="cofactor">
    <cofactor evidence="2">
        <name>pyridoxal 5'-phosphate</name>
        <dbReference type="ChEBI" id="CHEBI:597326"/>
    </cofactor>
</comment>
<dbReference type="InterPro" id="IPR001926">
    <property type="entry name" value="TrpB-like_PALP"/>
</dbReference>
<protein>
    <recommendedName>
        <fullName evidence="4">threonine ammonia-lyase</fullName>
        <ecNumber evidence="4">4.3.1.19</ecNumber>
    </recommendedName>
    <alternativeName>
        <fullName evidence="8">Threonine deaminase</fullName>
    </alternativeName>
</protein>
<dbReference type="EC" id="4.3.1.19" evidence="4"/>
<accession>A0A934K9B2</accession>
<evidence type="ECO:0000256" key="9">
    <source>
        <dbReference type="SAM" id="MobiDB-lite"/>
    </source>
</evidence>
<comment type="function">
    <text evidence="7">Catalyzes the anaerobic formation of alpha-ketobutyrate and ammonia from threonine in a two-step reaction. The first step involved a dehydration of threonine and a production of enamine intermediates (aminocrotonate), which tautomerizes to its imine form (iminobutyrate). Both intermediates are unstable and short-lived. The second step is the nonenzymatic hydrolysis of the enamine/imine intermediates to form 2-ketobutyrate and free ammonia. In the low water environment of the cell, the second step is accelerated by RidA.</text>
</comment>
<dbReference type="PANTHER" id="PTHR48078:SF6">
    <property type="entry name" value="L-THREONINE DEHYDRATASE CATABOLIC TDCB"/>
    <property type="match status" value="1"/>
</dbReference>
<dbReference type="PANTHER" id="PTHR48078">
    <property type="entry name" value="THREONINE DEHYDRATASE, MITOCHONDRIAL-RELATED"/>
    <property type="match status" value="1"/>
</dbReference>
<evidence type="ECO:0000256" key="4">
    <source>
        <dbReference type="ARBA" id="ARBA00012096"/>
    </source>
</evidence>
<organism evidence="11 12">
    <name type="scientific">Candidatus Nephthysia bennettiae</name>
    <dbReference type="NCBI Taxonomy" id="3127016"/>
    <lineage>
        <taxon>Bacteria</taxon>
        <taxon>Bacillati</taxon>
        <taxon>Candidatus Dormiibacterota</taxon>
        <taxon>Candidatus Dormibacteria</taxon>
        <taxon>Candidatus Dormibacterales</taxon>
        <taxon>Candidatus Dormibacteraceae</taxon>
        <taxon>Candidatus Nephthysia</taxon>
    </lineage>
</organism>
<dbReference type="Pfam" id="PF00291">
    <property type="entry name" value="PALP"/>
    <property type="match status" value="1"/>
</dbReference>
<keyword evidence="12" id="KW-1185">Reference proteome</keyword>
<comment type="catalytic activity">
    <reaction evidence="1">
        <text>L-threonine = 2-oxobutanoate + NH4(+)</text>
        <dbReference type="Rhea" id="RHEA:22108"/>
        <dbReference type="ChEBI" id="CHEBI:16763"/>
        <dbReference type="ChEBI" id="CHEBI:28938"/>
        <dbReference type="ChEBI" id="CHEBI:57926"/>
        <dbReference type="EC" id="4.3.1.19"/>
    </reaction>
</comment>
<dbReference type="FunFam" id="3.40.50.1100:FF:000007">
    <property type="entry name" value="L-threonine dehydratase catabolic TdcB"/>
    <property type="match status" value="1"/>
</dbReference>
<keyword evidence="6" id="KW-0456">Lyase</keyword>
<dbReference type="Proteomes" id="UP000612893">
    <property type="component" value="Unassembled WGS sequence"/>
</dbReference>
<evidence type="ECO:0000256" key="8">
    <source>
        <dbReference type="ARBA" id="ARBA00031427"/>
    </source>
</evidence>
<dbReference type="CDD" id="cd01562">
    <property type="entry name" value="Thr-dehyd"/>
    <property type="match status" value="1"/>
</dbReference>
<evidence type="ECO:0000313" key="12">
    <source>
        <dbReference type="Proteomes" id="UP000612893"/>
    </source>
</evidence>
<comment type="similarity">
    <text evidence="3">Belongs to the serine/threonine dehydratase family.</text>
</comment>
<dbReference type="GO" id="GO:1901605">
    <property type="term" value="P:alpha-amino acid metabolic process"/>
    <property type="evidence" value="ECO:0007669"/>
    <property type="project" value="UniProtKB-ARBA"/>
</dbReference>
<reference evidence="11" key="1">
    <citation type="submission" date="2020-10" db="EMBL/GenBank/DDBJ databases">
        <title>Ca. Dormibacterota MAGs.</title>
        <authorList>
            <person name="Montgomery K."/>
        </authorList>
    </citation>
    <scope>NUCLEOTIDE SEQUENCE [LARGE SCALE GENOMIC DNA]</scope>
    <source>
        <strain evidence="11">SC8812_S17_10</strain>
    </source>
</reference>
<proteinExistence type="inferred from homology"/>
<evidence type="ECO:0000259" key="10">
    <source>
        <dbReference type="Pfam" id="PF00291"/>
    </source>
</evidence>
<evidence type="ECO:0000256" key="7">
    <source>
        <dbReference type="ARBA" id="ARBA00025527"/>
    </source>
</evidence>
<comment type="caution">
    <text evidence="11">The sequence shown here is derived from an EMBL/GenBank/DDBJ whole genome shotgun (WGS) entry which is preliminary data.</text>
</comment>
<dbReference type="FunFam" id="3.40.50.1100:FF:000005">
    <property type="entry name" value="Threonine dehydratase catabolic"/>
    <property type="match status" value="1"/>
</dbReference>
<dbReference type="InterPro" id="IPR050147">
    <property type="entry name" value="Ser/Thr_Dehydratase"/>
</dbReference>
<dbReference type="EMBL" id="JAEKNR010000217">
    <property type="protein sequence ID" value="MBJ7600685.1"/>
    <property type="molecule type" value="Genomic_DNA"/>
</dbReference>
<gene>
    <name evidence="11" type="ORF">JF922_21775</name>
</gene>
<dbReference type="InterPro" id="IPR036052">
    <property type="entry name" value="TrpB-like_PALP_sf"/>
</dbReference>
<dbReference type="GO" id="GO:0004794">
    <property type="term" value="F:threonine deaminase activity"/>
    <property type="evidence" value="ECO:0007669"/>
    <property type="project" value="UniProtKB-EC"/>
</dbReference>
<name>A0A934K9B2_9BACT</name>
<feature type="region of interest" description="Disordered" evidence="9">
    <location>
        <begin position="1"/>
        <end position="22"/>
    </location>
</feature>
<keyword evidence="5" id="KW-0663">Pyridoxal phosphate</keyword>
<evidence type="ECO:0000256" key="3">
    <source>
        <dbReference type="ARBA" id="ARBA00010869"/>
    </source>
</evidence>
<evidence type="ECO:0000256" key="5">
    <source>
        <dbReference type="ARBA" id="ARBA00022898"/>
    </source>
</evidence>
<evidence type="ECO:0000313" key="11">
    <source>
        <dbReference type="EMBL" id="MBJ7600685.1"/>
    </source>
</evidence>
<sequence length="332" mass="35003">MGQTVGAGSKTSPASVTPESVEMAEAALRPHLNPTPLQYSRAFTTKARCHVHLKIETIHPTRAFKVRGALTKLLRMRPGERAAGVITASAGNHGQGVAYAAQVFGVPATVYVPENANPLKVEAIKRMGARVILSGRSYHDAAQEALRAQAAGGATYVHAYDDPDVIAGQGTVAVELLDQLSQFDTILVPVGGGGLISGIALYLKARRPSIQVVGVEPSGADAMTRSLAGGEPVTLDRVATMADGLAASAPGRLTLEIAGRCVDRMIRVEEAEMLRAIRLYFEWEHLLAEPAGAAALAALLYHHAAEANERVVVLLSGANVTDDVMLRALKAR</sequence>
<feature type="domain" description="Tryptophan synthase beta chain-like PALP" evidence="10">
    <location>
        <begin position="29"/>
        <end position="317"/>
    </location>
</feature>
<evidence type="ECO:0000256" key="1">
    <source>
        <dbReference type="ARBA" id="ARBA00001274"/>
    </source>
</evidence>
<dbReference type="SUPFAM" id="SSF53686">
    <property type="entry name" value="Tryptophan synthase beta subunit-like PLP-dependent enzymes"/>
    <property type="match status" value="1"/>
</dbReference>
<evidence type="ECO:0000256" key="2">
    <source>
        <dbReference type="ARBA" id="ARBA00001933"/>
    </source>
</evidence>
<evidence type="ECO:0000256" key="6">
    <source>
        <dbReference type="ARBA" id="ARBA00023239"/>
    </source>
</evidence>
<feature type="compositionally biased region" description="Polar residues" evidence="9">
    <location>
        <begin position="9"/>
        <end position="18"/>
    </location>
</feature>
<dbReference type="RefSeq" id="WP_338204621.1">
    <property type="nucleotide sequence ID" value="NZ_JAEKNR010000217.1"/>
</dbReference>
<dbReference type="Gene3D" id="3.40.50.1100">
    <property type="match status" value="2"/>
</dbReference>
<dbReference type="AlphaFoldDB" id="A0A934K9B2"/>